<reference evidence="1 2" key="1">
    <citation type="journal article" date="2018" name="Sci. Rep.">
        <title>Extensive genomic diversity among Mycobacterium marinum strains revealed by whole genome sequencing.</title>
        <authorList>
            <person name="Das S."/>
            <person name="Pettersson B.M."/>
            <person name="Behra P.R."/>
            <person name="Mallick A."/>
            <person name="Cheramie M."/>
            <person name="Ramesh M."/>
            <person name="Shirreff L."/>
            <person name="DuCote T."/>
            <person name="Dasgupta S."/>
            <person name="Ennis D.G."/>
            <person name="Kirsebom L.A."/>
        </authorList>
    </citation>
    <scope>NUCLEOTIDE SEQUENCE [LARGE SCALE GENOMIC DNA]</scope>
    <source>
        <strain evidence="1 2">Davis1</strain>
    </source>
</reference>
<evidence type="ECO:0000313" key="2">
    <source>
        <dbReference type="Proteomes" id="UP000257451"/>
    </source>
</evidence>
<sequence>MAAPTLAGSWVICSPLAPPSGVTNSYAGGWISRGGVLAVAVSHIACVTDNVSHYDDNGDPVFGAGVNIHIEGVGWVTIDGTRSQIAQLLGVSGNG</sequence>
<gene>
    <name evidence="1" type="ORF">DAVIS_02682</name>
</gene>
<name>A0A3E2MW97_MYCMR</name>
<accession>A0A3E2MW97</accession>
<evidence type="ECO:0000313" key="1">
    <source>
        <dbReference type="EMBL" id="RFZ41413.1"/>
    </source>
</evidence>
<dbReference type="RefSeq" id="WP_012395479.1">
    <property type="nucleotide sequence ID" value="NZ_PEDF01000080.1"/>
</dbReference>
<organism evidence="1 2">
    <name type="scientific">Mycobacterium marinum</name>
    <dbReference type="NCBI Taxonomy" id="1781"/>
    <lineage>
        <taxon>Bacteria</taxon>
        <taxon>Bacillati</taxon>
        <taxon>Actinomycetota</taxon>
        <taxon>Actinomycetes</taxon>
        <taxon>Mycobacteriales</taxon>
        <taxon>Mycobacteriaceae</taxon>
        <taxon>Mycobacterium</taxon>
        <taxon>Mycobacterium ulcerans group</taxon>
    </lineage>
</organism>
<comment type="caution">
    <text evidence="1">The sequence shown here is derived from an EMBL/GenBank/DDBJ whole genome shotgun (WGS) entry which is preliminary data.</text>
</comment>
<dbReference type="AlphaFoldDB" id="A0A3E2MW97"/>
<proteinExistence type="predicted"/>
<dbReference type="Proteomes" id="UP000257451">
    <property type="component" value="Unassembled WGS sequence"/>
</dbReference>
<protein>
    <submittedName>
        <fullName evidence="1">Uncharacterized protein</fullName>
    </submittedName>
</protein>
<dbReference type="EMBL" id="PEDF01000080">
    <property type="protein sequence ID" value="RFZ41413.1"/>
    <property type="molecule type" value="Genomic_DNA"/>
</dbReference>